<dbReference type="EMBL" id="JABSXK010000001">
    <property type="protein sequence ID" value="NRV08389.1"/>
    <property type="molecule type" value="Genomic_DNA"/>
</dbReference>
<keyword evidence="3" id="KW-0597">Phosphoprotein</keyword>
<name>A0A9Q5CQ54_CLOBE</name>
<dbReference type="Gene3D" id="3.30.565.10">
    <property type="entry name" value="Histidine kinase-like ATPase, C-terminal domain"/>
    <property type="match status" value="1"/>
</dbReference>
<dbReference type="InterPro" id="IPR036890">
    <property type="entry name" value="HATPase_C_sf"/>
</dbReference>
<feature type="domain" description="Histidine kinase" evidence="6">
    <location>
        <begin position="1"/>
        <end position="170"/>
    </location>
</feature>
<evidence type="ECO:0000256" key="5">
    <source>
        <dbReference type="ARBA" id="ARBA00023012"/>
    </source>
</evidence>
<dbReference type="AlphaFoldDB" id="A0A9Q5CQ54"/>
<dbReference type="SUPFAM" id="SSF55874">
    <property type="entry name" value="ATPase domain of HSP90 chaperone/DNA topoisomerase II/histidine kinase"/>
    <property type="match status" value="1"/>
</dbReference>
<accession>A0A9Q5CQ54</accession>
<dbReference type="InterPro" id="IPR005467">
    <property type="entry name" value="His_kinase_dom"/>
</dbReference>
<evidence type="ECO:0000256" key="4">
    <source>
        <dbReference type="ARBA" id="ARBA00022777"/>
    </source>
</evidence>
<organism evidence="7 8">
    <name type="scientific">Clostridium beijerinckii</name>
    <name type="common">Clostridium MP</name>
    <dbReference type="NCBI Taxonomy" id="1520"/>
    <lineage>
        <taxon>Bacteria</taxon>
        <taxon>Bacillati</taxon>
        <taxon>Bacillota</taxon>
        <taxon>Clostridia</taxon>
        <taxon>Eubacteriales</taxon>
        <taxon>Clostridiaceae</taxon>
        <taxon>Clostridium</taxon>
    </lineage>
</organism>
<dbReference type="InterPro" id="IPR004358">
    <property type="entry name" value="Sig_transdc_His_kin-like_C"/>
</dbReference>
<comment type="catalytic activity">
    <reaction evidence="1">
        <text>ATP + protein L-histidine = ADP + protein N-phospho-L-histidine.</text>
        <dbReference type="EC" id="2.7.13.3"/>
    </reaction>
</comment>
<proteinExistence type="predicted"/>
<dbReference type="PANTHER" id="PTHR43547">
    <property type="entry name" value="TWO-COMPONENT HISTIDINE KINASE"/>
    <property type="match status" value="1"/>
</dbReference>
<keyword evidence="5" id="KW-0902">Two-component regulatory system</keyword>
<dbReference type="InterPro" id="IPR003594">
    <property type="entry name" value="HATPase_dom"/>
</dbReference>
<evidence type="ECO:0000259" key="6">
    <source>
        <dbReference type="PROSITE" id="PS50109"/>
    </source>
</evidence>
<evidence type="ECO:0000313" key="7">
    <source>
        <dbReference type="EMBL" id="NRV08389.1"/>
    </source>
</evidence>
<dbReference type="PRINTS" id="PR00344">
    <property type="entry name" value="BCTRLSENSOR"/>
</dbReference>
<reference evidence="7" key="1">
    <citation type="submission" date="2020-05" db="EMBL/GenBank/DDBJ databases">
        <title>Genomic insights into acetone-butanol-ethanol (ABE) fermentation by sequencing solventogenic clostridia strains.</title>
        <authorList>
            <person name="Brown S."/>
        </authorList>
    </citation>
    <scope>NUCLEOTIDE SEQUENCE</scope>
    <source>
        <strain evidence="7">DJ126</strain>
    </source>
</reference>
<evidence type="ECO:0000256" key="2">
    <source>
        <dbReference type="ARBA" id="ARBA00012438"/>
    </source>
</evidence>
<protein>
    <recommendedName>
        <fullName evidence="2">histidine kinase</fullName>
        <ecNumber evidence="2">2.7.13.3</ecNumber>
    </recommendedName>
</protein>
<dbReference type="PANTHER" id="PTHR43547:SF10">
    <property type="entry name" value="SENSOR HISTIDINE KINASE DCUS"/>
    <property type="match status" value="1"/>
</dbReference>
<evidence type="ECO:0000256" key="1">
    <source>
        <dbReference type="ARBA" id="ARBA00000085"/>
    </source>
</evidence>
<evidence type="ECO:0000313" key="8">
    <source>
        <dbReference type="Proteomes" id="UP000821656"/>
    </source>
</evidence>
<evidence type="ECO:0000256" key="3">
    <source>
        <dbReference type="ARBA" id="ARBA00022553"/>
    </source>
</evidence>
<comment type="caution">
    <text evidence="7">The sequence shown here is derived from an EMBL/GenBank/DDBJ whole genome shotgun (WGS) entry which is preliminary data.</text>
</comment>
<keyword evidence="4 7" id="KW-0418">Kinase</keyword>
<keyword evidence="4 7" id="KW-0808">Transferase</keyword>
<sequence>MERFDDLKKSLKDIINKNDSTPTAVEVSENRNSILSLALKPAIDMGIHVIIEENCDFSVVSITEMEFYRIISNIVNNAIKAMNGKGIIIAKAYEYLGNVIVRIENNGPRIPEQHLNDIFKVGFTTKENSDQSHGYGLSIVKDLVESHNGKIYVKSSDVVTEFKIVFPIKNFV</sequence>
<dbReference type="Proteomes" id="UP000821656">
    <property type="component" value="Unassembled WGS sequence"/>
</dbReference>
<dbReference type="PROSITE" id="PS50109">
    <property type="entry name" value="HIS_KIN"/>
    <property type="match status" value="1"/>
</dbReference>
<dbReference type="RefSeq" id="WP_241394637.1">
    <property type="nucleotide sequence ID" value="NZ_JABAEA010000002.1"/>
</dbReference>
<dbReference type="GO" id="GO:0000155">
    <property type="term" value="F:phosphorelay sensor kinase activity"/>
    <property type="evidence" value="ECO:0007669"/>
    <property type="project" value="TreeGrafter"/>
</dbReference>
<dbReference type="EC" id="2.7.13.3" evidence="2"/>
<dbReference type="Pfam" id="PF02518">
    <property type="entry name" value="HATPase_c"/>
    <property type="match status" value="1"/>
</dbReference>
<dbReference type="SMART" id="SM00387">
    <property type="entry name" value="HATPase_c"/>
    <property type="match status" value="1"/>
</dbReference>
<gene>
    <name evidence="7" type="ORF">DFH45_001352</name>
</gene>